<feature type="domain" description="Bulb-type lectin" evidence="13">
    <location>
        <begin position="1361"/>
        <end position="1483"/>
    </location>
</feature>
<dbReference type="Pfam" id="PF00069">
    <property type="entry name" value="Pkinase"/>
    <property type="match status" value="3"/>
</dbReference>
<evidence type="ECO:0000259" key="13">
    <source>
        <dbReference type="PROSITE" id="PS50927"/>
    </source>
</evidence>
<evidence type="ECO:0000256" key="8">
    <source>
        <dbReference type="ARBA" id="ARBA00023170"/>
    </source>
</evidence>
<keyword evidence="15" id="KW-0418">Kinase</keyword>
<feature type="domain" description="Protein kinase" evidence="12">
    <location>
        <begin position="1740"/>
        <end position="2047"/>
    </location>
</feature>
<dbReference type="GO" id="GO:0030246">
    <property type="term" value="F:carbohydrate binding"/>
    <property type="evidence" value="ECO:0007669"/>
    <property type="project" value="UniProtKB-KW"/>
</dbReference>
<dbReference type="GO" id="GO:0051707">
    <property type="term" value="P:response to other organism"/>
    <property type="evidence" value="ECO:0007669"/>
    <property type="project" value="UniProtKB-ARBA"/>
</dbReference>
<evidence type="ECO:0000256" key="4">
    <source>
        <dbReference type="ARBA" id="ARBA00022729"/>
    </source>
</evidence>
<keyword evidence="7" id="KW-1015">Disulfide bond</keyword>
<evidence type="ECO:0000256" key="11">
    <source>
        <dbReference type="SAM" id="Phobius"/>
    </source>
</evidence>
<dbReference type="EMBL" id="LSRQ01000554">
    <property type="protein sequence ID" value="OAY82080.1"/>
    <property type="molecule type" value="Genomic_DNA"/>
</dbReference>
<evidence type="ECO:0000313" key="15">
    <source>
        <dbReference type="EMBL" id="OAY82080.1"/>
    </source>
</evidence>
<evidence type="ECO:0000256" key="6">
    <source>
        <dbReference type="ARBA" id="ARBA00023136"/>
    </source>
</evidence>
<dbReference type="GO" id="GO:0048544">
    <property type="term" value="P:recognition of pollen"/>
    <property type="evidence" value="ECO:0007669"/>
    <property type="project" value="InterPro"/>
</dbReference>
<dbReference type="InterPro" id="IPR036426">
    <property type="entry name" value="Bulb-type_lectin_dom_sf"/>
</dbReference>
<dbReference type="GO" id="GO:0004674">
    <property type="term" value="F:protein serine/threonine kinase activity"/>
    <property type="evidence" value="ECO:0007669"/>
    <property type="project" value="UniProtKB-EC"/>
</dbReference>
<dbReference type="Proteomes" id="UP000092600">
    <property type="component" value="Unassembled WGS sequence"/>
</dbReference>
<feature type="domain" description="Apple" evidence="14">
    <location>
        <begin position="1675"/>
        <end position="1761"/>
    </location>
</feature>
<proteinExistence type="predicted"/>
<dbReference type="PROSITE" id="PS50011">
    <property type="entry name" value="PROTEIN_KINASE_DOM"/>
    <property type="match status" value="3"/>
</dbReference>
<dbReference type="PANTHER" id="PTHR47974:SF19">
    <property type="entry name" value="RECEPTOR-LIKE SERINE_THREONINE-PROTEIN KINASE"/>
    <property type="match status" value="1"/>
</dbReference>
<keyword evidence="5 11" id="KW-1133">Transmembrane helix</keyword>
<comment type="catalytic activity">
    <reaction evidence="9">
        <text>L-threonyl-[protein] + ATP = O-phospho-L-threonyl-[protein] + ADP + H(+)</text>
        <dbReference type="Rhea" id="RHEA:46608"/>
        <dbReference type="Rhea" id="RHEA-COMP:11060"/>
        <dbReference type="Rhea" id="RHEA-COMP:11605"/>
        <dbReference type="ChEBI" id="CHEBI:15378"/>
        <dbReference type="ChEBI" id="CHEBI:30013"/>
        <dbReference type="ChEBI" id="CHEBI:30616"/>
        <dbReference type="ChEBI" id="CHEBI:61977"/>
        <dbReference type="ChEBI" id="CHEBI:456216"/>
        <dbReference type="EC" id="2.7.11.1"/>
    </reaction>
</comment>
<keyword evidence="4" id="KW-0732">Signal</keyword>
<dbReference type="Gene3D" id="2.90.10.10">
    <property type="entry name" value="Bulb-type lectin domain"/>
    <property type="match status" value="3"/>
</dbReference>
<dbReference type="PANTHER" id="PTHR47974">
    <property type="entry name" value="OS07G0415500 PROTEIN"/>
    <property type="match status" value="1"/>
</dbReference>
<feature type="transmembrane region" description="Helical" evidence="11">
    <location>
        <begin position="1107"/>
        <end position="1130"/>
    </location>
</feature>
<comment type="subcellular location">
    <subcellularLocation>
        <location evidence="1">Membrane</location>
        <topology evidence="1">Single-pass type I membrane protein</topology>
    </subcellularLocation>
</comment>
<organism evidence="15 16">
    <name type="scientific">Ananas comosus</name>
    <name type="common">Pineapple</name>
    <name type="synonym">Ananas ananas</name>
    <dbReference type="NCBI Taxonomy" id="4615"/>
    <lineage>
        <taxon>Eukaryota</taxon>
        <taxon>Viridiplantae</taxon>
        <taxon>Streptophyta</taxon>
        <taxon>Embryophyta</taxon>
        <taxon>Tracheophyta</taxon>
        <taxon>Spermatophyta</taxon>
        <taxon>Magnoliopsida</taxon>
        <taxon>Liliopsida</taxon>
        <taxon>Poales</taxon>
        <taxon>Bromeliaceae</taxon>
        <taxon>Bromelioideae</taxon>
        <taxon>Ananas</taxon>
    </lineage>
</organism>
<dbReference type="InterPro" id="IPR000858">
    <property type="entry name" value="S_locus_glycoprot_dom"/>
</dbReference>
<dbReference type="InterPro" id="IPR000719">
    <property type="entry name" value="Prot_kinase_dom"/>
</dbReference>
<dbReference type="Pfam" id="PF00954">
    <property type="entry name" value="S_locus_glycop"/>
    <property type="match status" value="3"/>
</dbReference>
<name>A0A199VZH8_ANACO</name>
<keyword evidence="15" id="KW-0808">Transferase</keyword>
<evidence type="ECO:0000256" key="10">
    <source>
        <dbReference type="ARBA" id="ARBA00048679"/>
    </source>
</evidence>
<feature type="domain" description="Bulb-type lectin" evidence="13">
    <location>
        <begin position="690"/>
        <end position="811"/>
    </location>
</feature>
<dbReference type="InterPro" id="IPR008271">
    <property type="entry name" value="Ser/Thr_kinase_AS"/>
</dbReference>
<reference evidence="15 16" key="1">
    <citation type="journal article" date="2016" name="DNA Res.">
        <title>The draft genome of MD-2 pineapple using hybrid error correction of long reads.</title>
        <authorList>
            <person name="Redwan R.M."/>
            <person name="Saidin A."/>
            <person name="Kumar S.V."/>
        </authorList>
    </citation>
    <scope>NUCLEOTIDE SEQUENCE [LARGE SCALE GENOMIC DNA]</scope>
    <source>
        <strain evidence="16">cv. MD2</strain>
        <tissue evidence="15">Leaf</tissue>
    </source>
</reference>
<accession>A0A199VZH8</accession>
<feature type="domain" description="Bulb-type lectin" evidence="13">
    <location>
        <begin position="1"/>
        <end position="119"/>
    </location>
</feature>
<evidence type="ECO:0000256" key="5">
    <source>
        <dbReference type="ARBA" id="ARBA00022989"/>
    </source>
</evidence>
<dbReference type="PROSITE" id="PS00108">
    <property type="entry name" value="PROTEIN_KINASE_ST"/>
    <property type="match status" value="3"/>
</dbReference>
<protein>
    <recommendedName>
        <fullName evidence="2">non-specific serine/threonine protein kinase</fullName>
        <ecNumber evidence="2">2.7.11.1</ecNumber>
    </recommendedName>
</protein>
<feature type="transmembrane region" description="Helical" evidence="11">
    <location>
        <begin position="1777"/>
        <end position="1800"/>
    </location>
</feature>
<dbReference type="Gene3D" id="1.10.510.10">
    <property type="entry name" value="Transferase(Phosphotransferase) domain 1"/>
    <property type="match status" value="3"/>
</dbReference>
<dbReference type="SMART" id="SM00220">
    <property type="entry name" value="S_TKc"/>
    <property type="match status" value="3"/>
</dbReference>
<feature type="domain" description="Protein kinase" evidence="12">
    <location>
        <begin position="378"/>
        <end position="685"/>
    </location>
</feature>
<feature type="domain" description="Protein kinase" evidence="12">
    <location>
        <begin position="1071"/>
        <end position="1357"/>
    </location>
</feature>
<evidence type="ECO:0000259" key="12">
    <source>
        <dbReference type="PROSITE" id="PS50011"/>
    </source>
</evidence>
<dbReference type="Pfam" id="PF01453">
    <property type="entry name" value="B_lectin"/>
    <property type="match status" value="3"/>
</dbReference>
<keyword evidence="6 11" id="KW-0472">Membrane</keyword>
<dbReference type="InterPro" id="IPR001480">
    <property type="entry name" value="Bulb-type_lectin_dom"/>
</dbReference>
<dbReference type="PROSITE" id="PS50927">
    <property type="entry name" value="BULB_LECTIN"/>
    <property type="match status" value="3"/>
</dbReference>
<feature type="domain" description="Apple" evidence="14">
    <location>
        <begin position="1003"/>
        <end position="1091"/>
    </location>
</feature>
<sequence length="2090" mass="234273">MYDDVSSTAEQGAKGNFALGFFSPSTSNNNFYIGIWYKKLPTKTVVWVANRDAPIFDTSSAELKISDQGNLVLLNGSKSPIWSSSSTPSNSNATTAVLLDSSNLILTDSVNSSIIWQSFDHPGDTWMPGGWLGFNKITGEYQSITCWENSENPAPGPFSESLDPNGSNQSVLLYNRSQVYGSSGLWNGQYFSSFPITGRQSVFNFTFVDNQEGKYVMYTIEDSSVITRSVVGSSGLAQQLLWLSNRQEWQPVFTLPLSHCDVPSVCGPFGLCDLQSLSLCRCPQGFEPALNEEWELNDWNSGCKRKTQLKCGTKSSLNRGGEEEERDGFLMMINMRLPSNGEKLMVRSAEECEMACLNNCSCSAYYFDTSCLIWTANLQNLQQLYSGDQGGGTLFLRLAAADLPSTNNSHKVKTVVIVSLVGGLLGITVIVLFGLIWLCRRWRKSRIASKVEGSLIRFSHAIQHINLLRLRGFCCERSQRLLVYEFMPHRSLDSVLFKMDSDIMLSWNMRYRIVLGIAQGLAYLHEKCRECIIHCDIKPDNILLDADFKAKVADFGMAKLIGRDFSRVLTTMRGTIGYLAPEWISGLPISPKVDVYSFGMMLFEIISGQRNSTHFEEGSKYYYPSWAVQKVIEGDEKCLLDSRLGGEADLEEVKRASRVACWCIQDAELDRPTMGQVVQILEGVLQVNVPRIPRSLQNLMEDQISHMYDDLGFFSPSTSNNNFYIGIWYKKLPTKTIVWVANRDAPIFDTSSAELKISDQGNLVLLNVSKSPIWSSSSTHSNSNAATAVLLDSSNLILTNNVNSSIVWQSFDHPADTWMPGGWLGFNKITGEYQSITCWENPENPARGPFSYSVDPDGSDQLVLLYNGSQVYWSVGLWNGQYFASAPVTGRQSVFNFTFVDNRERKYSTYTIEDSSMITRLVVDSSGEGKLFIWLSNRQEWQPVFTQPLSHCDVPSVCGPFGLCDQESPSLCRCPQGFEPALKEEWELNDWNSGCKRKTQLKCGTKSSLNRGGEEEERDGFLMMINMRLPSNGEKLIVRSAEECEMACLTNCSCSAYSFDTSCLIWTAKLQNLQQFYGGDQGGGTLYLRLAAADLPSTNNSHKVKTAVTVSLVGGLLGITVIVLFGLIWLCRPIQHINLLRLRGFCCERSQRLLVYEFMPHGSLYSVLFKMDSNIMLSWNMRYRIVLGIARGLAYLHDKCRECIIHCDIKPGNILLDADFKAKVADFGMAKLVCRDFNRVLTTMRGTIGYLAPEWISGLPISPKVDVYSFGMMLFEIISGRRNSTYFEEGSKYHYPSWAAQKVIEGDEKCLLDSRLGGEADLEEVKRASRVACWCIQDAEMDRPTMEQVVQILEGVLEVNVPRIPRSLQLLMEDLISGMYDDLGFFSPSTSNNNFYIGIWYKKIPTQTIVWVANRDAPIFDTSSAELKISDQGNLVLLNGSKSPIWSSSSSPSNSNATTAVLLDSSNLILTDSVNSSIIWQSFDHPGDTWMPGGWLGFNKITGEYQSITCWENPENPARGPFSESLDPDGSDQYVLLYNGSQVYWSGGLWNGQYFSSVPETARHTMFNFTFIDDRERKYATYTMTDSSVITRFVVESSGLGQQLLWLSNRQEWQPVFTQPLSHCDVPSFCGPFGLCDLESPSLCRCPQGFEPVLNEEWELNDWNSGCKRKTQLKCGTKSNLNGGGEERDGFFMMINMRLPSNGEKLKVRNAEECEMACLNNCSCSAYSFDTSCLIWTANLQNLQQLYSGDQGGGMLYLRLAAADLPSTNNSHKVKTVVTVSLVGGLLGIIVIVLFGLIWLRRRWRKSQIVSKVEGSLIPFSYAIQHINLLRLRGFCCERSQRLLVYEFMPNGSLDSVLFKKDSAIMLSWNMRHRIVLGIARGLAYLHEKCRECIIHCDIKPDNILLDADFKAKVADFGMAKLIGRDFSRVLTTMRGTIGYLAPEWISGLPISPKVDVYSFGMMLFEIISGQRNSTYFEEGSKFYYPSWAAQKVIEGDEKCLLDSRLGGEADLEEVKRASRVACWCIQDAEMDRPTMGQVVQILEGALEVNVPRIPRSLQHLMEDQISHMYDDVSSVAEQGASESSQGAYK</sequence>
<keyword evidence="8 15" id="KW-0675">Receptor</keyword>
<evidence type="ECO:0000256" key="9">
    <source>
        <dbReference type="ARBA" id="ARBA00047899"/>
    </source>
</evidence>
<evidence type="ECO:0000256" key="7">
    <source>
        <dbReference type="ARBA" id="ARBA00023157"/>
    </source>
</evidence>
<dbReference type="SUPFAM" id="SSF56112">
    <property type="entry name" value="Protein kinase-like (PK-like)"/>
    <property type="match status" value="3"/>
</dbReference>
<dbReference type="SUPFAM" id="SSF51110">
    <property type="entry name" value="alpha-D-mannose-specific plant lectins"/>
    <property type="match status" value="3"/>
</dbReference>
<dbReference type="EC" id="2.7.11.1" evidence="2"/>
<evidence type="ECO:0000256" key="1">
    <source>
        <dbReference type="ARBA" id="ARBA00004479"/>
    </source>
</evidence>
<keyword evidence="15" id="KW-0430">Lectin</keyword>
<evidence type="ECO:0000313" key="16">
    <source>
        <dbReference type="Proteomes" id="UP000092600"/>
    </source>
</evidence>
<keyword evidence="3 11" id="KW-0812">Transmembrane</keyword>
<gene>
    <name evidence="15" type="ORF">ACMD2_05266</name>
</gene>
<feature type="domain" description="Apple" evidence="14">
    <location>
        <begin position="311"/>
        <end position="399"/>
    </location>
</feature>
<dbReference type="InterPro" id="IPR003609">
    <property type="entry name" value="Pan_app"/>
</dbReference>
<comment type="caution">
    <text evidence="15">The sequence shown here is derived from an EMBL/GenBank/DDBJ whole genome shotgun (WGS) entry which is preliminary data.</text>
</comment>
<dbReference type="Pfam" id="PF08276">
    <property type="entry name" value="PAN_2"/>
    <property type="match status" value="3"/>
</dbReference>
<dbReference type="PROSITE" id="PS50948">
    <property type="entry name" value="PAN"/>
    <property type="match status" value="3"/>
</dbReference>
<evidence type="ECO:0000256" key="2">
    <source>
        <dbReference type="ARBA" id="ARBA00012513"/>
    </source>
</evidence>
<dbReference type="Gene3D" id="3.30.200.20">
    <property type="entry name" value="Phosphorylase Kinase, domain 1"/>
    <property type="match status" value="3"/>
</dbReference>
<feature type="transmembrane region" description="Helical" evidence="11">
    <location>
        <begin position="415"/>
        <end position="439"/>
    </location>
</feature>
<dbReference type="CDD" id="cd00028">
    <property type="entry name" value="B_lectin"/>
    <property type="match status" value="3"/>
</dbReference>
<evidence type="ECO:0000259" key="14">
    <source>
        <dbReference type="PROSITE" id="PS50948"/>
    </source>
</evidence>
<dbReference type="FunFam" id="1.10.510.10:FF:000227">
    <property type="entry name" value="Serine/threonine-protein kinase"/>
    <property type="match status" value="3"/>
</dbReference>
<evidence type="ECO:0000256" key="3">
    <source>
        <dbReference type="ARBA" id="ARBA00022692"/>
    </source>
</evidence>
<dbReference type="GO" id="GO:0005524">
    <property type="term" value="F:ATP binding"/>
    <property type="evidence" value="ECO:0007669"/>
    <property type="project" value="InterPro"/>
</dbReference>
<dbReference type="SMART" id="SM00473">
    <property type="entry name" value="PAN_AP"/>
    <property type="match status" value="3"/>
</dbReference>
<dbReference type="SMART" id="SM00108">
    <property type="entry name" value="B_lectin"/>
    <property type="match status" value="3"/>
</dbReference>
<comment type="catalytic activity">
    <reaction evidence="10">
        <text>L-seryl-[protein] + ATP = O-phospho-L-seryl-[protein] + ADP + H(+)</text>
        <dbReference type="Rhea" id="RHEA:17989"/>
        <dbReference type="Rhea" id="RHEA-COMP:9863"/>
        <dbReference type="Rhea" id="RHEA-COMP:11604"/>
        <dbReference type="ChEBI" id="CHEBI:15378"/>
        <dbReference type="ChEBI" id="CHEBI:29999"/>
        <dbReference type="ChEBI" id="CHEBI:30616"/>
        <dbReference type="ChEBI" id="CHEBI:83421"/>
        <dbReference type="ChEBI" id="CHEBI:456216"/>
        <dbReference type="EC" id="2.7.11.1"/>
    </reaction>
</comment>
<dbReference type="GO" id="GO:0016020">
    <property type="term" value="C:membrane"/>
    <property type="evidence" value="ECO:0007669"/>
    <property type="project" value="UniProtKB-SubCell"/>
</dbReference>
<dbReference type="InterPro" id="IPR011009">
    <property type="entry name" value="Kinase-like_dom_sf"/>
</dbReference>
<dbReference type="CDD" id="cd01098">
    <property type="entry name" value="PAN_AP_plant"/>
    <property type="match status" value="3"/>
</dbReference>